<proteinExistence type="predicted"/>
<dbReference type="Pfam" id="PF09523">
    <property type="entry name" value="DUF2390"/>
    <property type="match status" value="1"/>
</dbReference>
<sequence>MSDTDDLDAAAARLWQFAVALYEMEGVKAACLSIQARYGISISLLLGAVWAGGAGYGRLGATDLETAIRRGVEWHREIIEPMRSLRRRLRQAPPKGLEKTTERLRRAVLDQELEAERIQQRLFLEDFPAGCTAAPEPERWRDAAANAALYTRKSCPRPEREALDALVLILQTAFPDVSAGALAGEAEAVWQVR</sequence>
<protein>
    <submittedName>
        <fullName evidence="1">TIGR02444 family protein</fullName>
    </submittedName>
</protein>
<dbReference type="Proteomes" id="UP000245474">
    <property type="component" value="Unassembled WGS sequence"/>
</dbReference>
<dbReference type="OrthoDB" id="5795846at2"/>
<accession>A0A2U2N7B7</accession>
<organism evidence="1 2">
    <name type="scientific">Sediminicurvatus halobius</name>
    <dbReference type="NCBI Taxonomy" id="2182432"/>
    <lineage>
        <taxon>Bacteria</taxon>
        <taxon>Pseudomonadati</taxon>
        <taxon>Pseudomonadota</taxon>
        <taxon>Gammaproteobacteria</taxon>
        <taxon>Chromatiales</taxon>
        <taxon>Ectothiorhodospiraceae</taxon>
        <taxon>Sediminicurvatus</taxon>
    </lineage>
</organism>
<evidence type="ECO:0000313" key="1">
    <source>
        <dbReference type="EMBL" id="PWG64854.1"/>
    </source>
</evidence>
<comment type="caution">
    <text evidence="1">The sequence shown here is derived from an EMBL/GenBank/DDBJ whole genome shotgun (WGS) entry which is preliminary data.</text>
</comment>
<dbReference type="NCBIfam" id="TIGR02444">
    <property type="entry name" value="TIGR02444 family protein"/>
    <property type="match status" value="1"/>
</dbReference>
<keyword evidence="2" id="KW-1185">Reference proteome</keyword>
<dbReference type="RefSeq" id="WP_109676270.1">
    <property type="nucleotide sequence ID" value="NZ_CP086615.1"/>
</dbReference>
<gene>
    <name evidence="1" type="ORF">DEM34_03400</name>
</gene>
<name>A0A2U2N7B7_9GAMM</name>
<dbReference type="InterPro" id="IPR012659">
    <property type="entry name" value="CHP02444"/>
</dbReference>
<dbReference type="EMBL" id="QFFI01000004">
    <property type="protein sequence ID" value="PWG64854.1"/>
    <property type="molecule type" value="Genomic_DNA"/>
</dbReference>
<evidence type="ECO:0000313" key="2">
    <source>
        <dbReference type="Proteomes" id="UP000245474"/>
    </source>
</evidence>
<reference evidence="1 2" key="1">
    <citation type="submission" date="2018-05" db="EMBL/GenBank/DDBJ databases">
        <title>Spiribacter halobius sp. nov., a moderately halophilic bacterium isolated from marine solar saltern.</title>
        <authorList>
            <person name="Zheng W.-S."/>
            <person name="Lu D.-C."/>
            <person name="Du Z.-J."/>
        </authorList>
    </citation>
    <scope>NUCLEOTIDE SEQUENCE [LARGE SCALE GENOMIC DNA]</scope>
    <source>
        <strain evidence="1 2">E85</strain>
    </source>
</reference>
<dbReference type="AlphaFoldDB" id="A0A2U2N7B7"/>